<dbReference type="Proteomes" id="UP000218811">
    <property type="component" value="Unassembled WGS sequence"/>
</dbReference>
<sequence length="437" mass="47139">MSVYGTLVAIGVQHAGPALRRPGFAACPRTHRTMDVPAAHRNQLGTARVQLHGATVDDYIDDRWRRCSSARDGAARYPSYMNSTGVGRTPASVSPGPPATPATNPRLCIPPRAYLQGRPRPRRRSTSFQPARTRAPAQHAPAALPFPSLKLPPEVGLVRRTVPWKHAVPPLAQPRCVQPPSGRWEAPEAVNTTRVPADSTLACAVHTKLRARDTCPSSIRIRCRIMREPTPGTGPGSASRGVACATPTAFRSALRIRVPLARQPPARSSCTHTYSSSARIRHQDVPARPGLALRTHCVTKARADITCHRHTVPFLAAALLPRRDSLQDPGAFDAVFVAEGTARDGILDASGRRAHCGAQGASVDRRAAVSDAPTQPRHTHPQAIMPIYAPLRRRRMMTRAARSAGVSRRAPAVKAVERVWRGAARVAIAPANEVPPK</sequence>
<evidence type="ECO:0000313" key="2">
    <source>
        <dbReference type="EMBL" id="PCH34651.1"/>
    </source>
</evidence>
<name>A0A2H3IY39_WOLCO</name>
<reference evidence="2 3" key="1">
    <citation type="journal article" date="2012" name="Science">
        <title>The Paleozoic origin of enzymatic lignin decomposition reconstructed from 31 fungal genomes.</title>
        <authorList>
            <person name="Floudas D."/>
            <person name="Binder M."/>
            <person name="Riley R."/>
            <person name="Barry K."/>
            <person name="Blanchette R.A."/>
            <person name="Henrissat B."/>
            <person name="Martinez A.T."/>
            <person name="Otillar R."/>
            <person name="Spatafora J.W."/>
            <person name="Yadav J.S."/>
            <person name="Aerts A."/>
            <person name="Benoit I."/>
            <person name="Boyd A."/>
            <person name="Carlson A."/>
            <person name="Copeland A."/>
            <person name="Coutinho P.M."/>
            <person name="de Vries R.P."/>
            <person name="Ferreira P."/>
            <person name="Findley K."/>
            <person name="Foster B."/>
            <person name="Gaskell J."/>
            <person name="Glotzer D."/>
            <person name="Gorecki P."/>
            <person name="Heitman J."/>
            <person name="Hesse C."/>
            <person name="Hori C."/>
            <person name="Igarashi K."/>
            <person name="Jurgens J.A."/>
            <person name="Kallen N."/>
            <person name="Kersten P."/>
            <person name="Kohler A."/>
            <person name="Kuees U."/>
            <person name="Kumar T.K.A."/>
            <person name="Kuo A."/>
            <person name="LaButti K."/>
            <person name="Larrondo L.F."/>
            <person name="Lindquist E."/>
            <person name="Ling A."/>
            <person name="Lombard V."/>
            <person name="Lucas S."/>
            <person name="Lundell T."/>
            <person name="Martin R."/>
            <person name="McLaughlin D.J."/>
            <person name="Morgenstern I."/>
            <person name="Morin E."/>
            <person name="Murat C."/>
            <person name="Nagy L.G."/>
            <person name="Nolan M."/>
            <person name="Ohm R.A."/>
            <person name="Patyshakuliyeva A."/>
            <person name="Rokas A."/>
            <person name="Ruiz-Duenas F.J."/>
            <person name="Sabat G."/>
            <person name="Salamov A."/>
            <person name="Samejima M."/>
            <person name="Schmutz J."/>
            <person name="Slot J.C."/>
            <person name="St John F."/>
            <person name="Stenlid J."/>
            <person name="Sun H."/>
            <person name="Sun S."/>
            <person name="Syed K."/>
            <person name="Tsang A."/>
            <person name="Wiebenga A."/>
            <person name="Young D."/>
            <person name="Pisabarro A."/>
            <person name="Eastwood D.C."/>
            <person name="Martin F."/>
            <person name="Cullen D."/>
            <person name="Grigoriev I.V."/>
            <person name="Hibbett D.S."/>
        </authorList>
    </citation>
    <scope>NUCLEOTIDE SEQUENCE [LARGE SCALE GENOMIC DNA]</scope>
    <source>
        <strain evidence="2 3">MD-104</strain>
    </source>
</reference>
<gene>
    <name evidence="2" type="ORF">WOLCODRAFT_155303</name>
</gene>
<keyword evidence="3" id="KW-1185">Reference proteome</keyword>
<evidence type="ECO:0000313" key="3">
    <source>
        <dbReference type="Proteomes" id="UP000218811"/>
    </source>
</evidence>
<proteinExistence type="predicted"/>
<feature type="region of interest" description="Disordered" evidence="1">
    <location>
        <begin position="86"/>
        <end position="145"/>
    </location>
</feature>
<organism evidence="2 3">
    <name type="scientific">Wolfiporia cocos (strain MD-104)</name>
    <name type="common">Brown rot fungus</name>
    <dbReference type="NCBI Taxonomy" id="742152"/>
    <lineage>
        <taxon>Eukaryota</taxon>
        <taxon>Fungi</taxon>
        <taxon>Dikarya</taxon>
        <taxon>Basidiomycota</taxon>
        <taxon>Agaricomycotina</taxon>
        <taxon>Agaricomycetes</taxon>
        <taxon>Polyporales</taxon>
        <taxon>Phaeolaceae</taxon>
        <taxon>Wolfiporia</taxon>
    </lineage>
</organism>
<accession>A0A2H3IY39</accession>
<dbReference type="AlphaFoldDB" id="A0A2H3IY39"/>
<protein>
    <submittedName>
        <fullName evidence="2">Uncharacterized protein</fullName>
    </submittedName>
</protein>
<dbReference type="EMBL" id="KB467832">
    <property type="protein sequence ID" value="PCH34651.1"/>
    <property type="molecule type" value="Genomic_DNA"/>
</dbReference>
<evidence type="ECO:0000256" key="1">
    <source>
        <dbReference type="SAM" id="MobiDB-lite"/>
    </source>
</evidence>